<protein>
    <submittedName>
        <fullName evidence="2">Uncharacterized protein</fullName>
    </submittedName>
</protein>
<proteinExistence type="predicted"/>
<dbReference type="AlphaFoldDB" id="A0A511MY26"/>
<feature type="region of interest" description="Disordered" evidence="1">
    <location>
        <begin position="1"/>
        <end position="21"/>
    </location>
</feature>
<evidence type="ECO:0000313" key="3">
    <source>
        <dbReference type="Proteomes" id="UP000321306"/>
    </source>
</evidence>
<comment type="caution">
    <text evidence="2">The sequence shown here is derived from an EMBL/GenBank/DDBJ whole genome shotgun (WGS) entry which is preliminary data.</text>
</comment>
<sequence>MERNMNEKETTAAPVMEVQPPRSCPGNTPLVCCENSTALCTLPEAQDE</sequence>
<gene>
    <name evidence="2" type="ORF">DC3_11250</name>
</gene>
<accession>A0A511MY26</accession>
<dbReference type="Proteomes" id="UP000321306">
    <property type="component" value="Unassembled WGS sequence"/>
</dbReference>
<evidence type="ECO:0000256" key="1">
    <source>
        <dbReference type="SAM" id="MobiDB-lite"/>
    </source>
</evidence>
<keyword evidence="3" id="KW-1185">Reference proteome</keyword>
<dbReference type="RefSeq" id="WP_186815848.1">
    <property type="nucleotide sequence ID" value="NZ_BJXB01000004.1"/>
</dbReference>
<feature type="compositionally biased region" description="Basic and acidic residues" evidence="1">
    <location>
        <begin position="1"/>
        <end position="10"/>
    </location>
</feature>
<name>A0A511MY26_DEIC1</name>
<dbReference type="EMBL" id="BJXB01000004">
    <property type="protein sequence ID" value="GEM45490.1"/>
    <property type="molecule type" value="Genomic_DNA"/>
</dbReference>
<evidence type="ECO:0000313" key="2">
    <source>
        <dbReference type="EMBL" id="GEM45490.1"/>
    </source>
</evidence>
<reference evidence="2 3" key="1">
    <citation type="submission" date="2019-07" db="EMBL/GenBank/DDBJ databases">
        <title>Whole genome shotgun sequence of Deinococcus cellulosilyticus NBRC 106333.</title>
        <authorList>
            <person name="Hosoyama A."/>
            <person name="Uohara A."/>
            <person name="Ohji S."/>
            <person name="Ichikawa N."/>
        </authorList>
    </citation>
    <scope>NUCLEOTIDE SEQUENCE [LARGE SCALE GENOMIC DNA]</scope>
    <source>
        <strain evidence="2 3">NBRC 106333</strain>
    </source>
</reference>
<organism evidence="2 3">
    <name type="scientific">Deinococcus cellulosilyticus (strain DSM 18568 / NBRC 106333 / KACC 11606 / 5516J-15)</name>
    <dbReference type="NCBI Taxonomy" id="1223518"/>
    <lineage>
        <taxon>Bacteria</taxon>
        <taxon>Thermotogati</taxon>
        <taxon>Deinococcota</taxon>
        <taxon>Deinococci</taxon>
        <taxon>Deinococcales</taxon>
        <taxon>Deinococcaceae</taxon>
        <taxon>Deinococcus</taxon>
    </lineage>
</organism>